<dbReference type="OrthoDB" id="676979at2759"/>
<dbReference type="Gene3D" id="3.80.10.10">
    <property type="entry name" value="Ribonuclease Inhibitor"/>
    <property type="match status" value="1"/>
</dbReference>
<name>A0A0S4JZB5_BODSA</name>
<dbReference type="SUPFAM" id="SSF52058">
    <property type="entry name" value="L domain-like"/>
    <property type="match status" value="1"/>
</dbReference>
<dbReference type="InterPro" id="IPR032675">
    <property type="entry name" value="LRR_dom_sf"/>
</dbReference>
<dbReference type="AlphaFoldDB" id="A0A0S4JZB5"/>
<evidence type="ECO:0000313" key="1">
    <source>
        <dbReference type="EMBL" id="CUG93922.1"/>
    </source>
</evidence>
<reference evidence="2" key="1">
    <citation type="submission" date="2015-09" db="EMBL/GenBank/DDBJ databases">
        <authorList>
            <consortium name="Pathogen Informatics"/>
        </authorList>
    </citation>
    <scope>NUCLEOTIDE SEQUENCE [LARGE SCALE GENOMIC DNA]</scope>
    <source>
        <strain evidence="2">Lake Konstanz</strain>
    </source>
</reference>
<feature type="non-terminal residue" evidence="1">
    <location>
        <position position="89"/>
    </location>
</feature>
<dbReference type="InterPro" id="IPR001611">
    <property type="entry name" value="Leu-rich_rpt"/>
</dbReference>
<dbReference type="PANTHER" id="PTHR46662:SF104">
    <property type="entry name" value="GPI-ANCHORED ADHESIN-LIKE PROTEIN PGA55-RELATED"/>
    <property type="match status" value="1"/>
</dbReference>
<dbReference type="Pfam" id="PF00560">
    <property type="entry name" value="LRR_1"/>
    <property type="match status" value="2"/>
</dbReference>
<gene>
    <name evidence="1" type="ORF">BSAL_45605</name>
</gene>
<keyword evidence="2" id="KW-1185">Reference proteome</keyword>
<sequence>MQWGSSITFFYAGENSLVGTIPSEWGSLWTKLRAFYASNNSLEGTLPSTWSPTLERLRLFGNKLQGSLPLRWAQLTRLAVLFLHDNQIS</sequence>
<dbReference type="Proteomes" id="UP000051952">
    <property type="component" value="Unassembled WGS sequence"/>
</dbReference>
<accession>A0A0S4JZB5</accession>
<organism evidence="1 2">
    <name type="scientific">Bodo saltans</name>
    <name type="common">Flagellated protozoan</name>
    <dbReference type="NCBI Taxonomy" id="75058"/>
    <lineage>
        <taxon>Eukaryota</taxon>
        <taxon>Discoba</taxon>
        <taxon>Euglenozoa</taxon>
        <taxon>Kinetoplastea</taxon>
        <taxon>Metakinetoplastina</taxon>
        <taxon>Eubodonida</taxon>
        <taxon>Bodonidae</taxon>
        <taxon>Bodo</taxon>
    </lineage>
</organism>
<proteinExistence type="predicted"/>
<dbReference type="PANTHER" id="PTHR46662">
    <property type="entry name" value="DI-GLUCOSE BINDING PROTEIN WITH LEUCINE-RICH REPEAT DOMAIN-CONTAINING PROTEIN"/>
    <property type="match status" value="1"/>
</dbReference>
<evidence type="ECO:0000313" key="2">
    <source>
        <dbReference type="Proteomes" id="UP000051952"/>
    </source>
</evidence>
<dbReference type="VEuPathDB" id="TriTrypDB:BSAL_45605"/>
<protein>
    <submittedName>
        <fullName evidence="1">GP46-like surface antigen, putative</fullName>
    </submittedName>
</protein>
<dbReference type="EMBL" id="CYKH01002207">
    <property type="protein sequence ID" value="CUG93922.1"/>
    <property type="molecule type" value="Genomic_DNA"/>
</dbReference>